<name>A0ABP8ISQ8_9BACT</name>
<dbReference type="EMBL" id="BAABGZ010000082">
    <property type="protein sequence ID" value="GAA4370942.1"/>
    <property type="molecule type" value="Genomic_DNA"/>
</dbReference>
<keyword evidence="2" id="KW-1185">Reference proteome</keyword>
<dbReference type="RefSeq" id="WP_345238511.1">
    <property type="nucleotide sequence ID" value="NZ_BAABGZ010000082.1"/>
</dbReference>
<comment type="caution">
    <text evidence="1">The sequence shown here is derived from an EMBL/GenBank/DDBJ whole genome shotgun (WGS) entry which is preliminary data.</text>
</comment>
<evidence type="ECO:0000313" key="2">
    <source>
        <dbReference type="Proteomes" id="UP001501153"/>
    </source>
</evidence>
<dbReference type="Proteomes" id="UP001501153">
    <property type="component" value="Unassembled WGS sequence"/>
</dbReference>
<protein>
    <submittedName>
        <fullName evidence="1">Uncharacterized protein</fullName>
    </submittedName>
</protein>
<reference evidence="2" key="1">
    <citation type="journal article" date="2019" name="Int. J. Syst. Evol. Microbiol.">
        <title>The Global Catalogue of Microorganisms (GCM) 10K type strain sequencing project: providing services to taxonomists for standard genome sequencing and annotation.</title>
        <authorList>
            <consortium name="The Broad Institute Genomics Platform"/>
            <consortium name="The Broad Institute Genome Sequencing Center for Infectious Disease"/>
            <person name="Wu L."/>
            <person name="Ma J."/>
        </authorList>
    </citation>
    <scope>NUCLEOTIDE SEQUENCE [LARGE SCALE GENOMIC DNA]</scope>
    <source>
        <strain evidence="2">JCM 17923</strain>
    </source>
</reference>
<proteinExistence type="predicted"/>
<organism evidence="1 2">
    <name type="scientific">Hymenobacter saemangeumensis</name>
    <dbReference type="NCBI Taxonomy" id="1084522"/>
    <lineage>
        <taxon>Bacteria</taxon>
        <taxon>Pseudomonadati</taxon>
        <taxon>Bacteroidota</taxon>
        <taxon>Cytophagia</taxon>
        <taxon>Cytophagales</taxon>
        <taxon>Hymenobacteraceae</taxon>
        <taxon>Hymenobacter</taxon>
    </lineage>
</organism>
<evidence type="ECO:0000313" key="1">
    <source>
        <dbReference type="EMBL" id="GAA4370942.1"/>
    </source>
</evidence>
<gene>
    <name evidence="1" type="ORF">GCM10023185_45930</name>
</gene>
<accession>A0ABP8ISQ8</accession>
<sequence length="78" mass="8760">MRVQVLELHALASSKALAGFGGNPERIRLAVEAEVHKPESRRSVAVHLYHFHGNQLACFGYFALDELARQHRAAEHDE</sequence>